<dbReference type="Pfam" id="PF01636">
    <property type="entry name" value="APH"/>
    <property type="match status" value="1"/>
</dbReference>
<gene>
    <name evidence="2" type="ORF">FISHEDRAFT_68779</name>
</gene>
<proteinExistence type="predicted"/>
<dbReference type="InterPro" id="IPR002575">
    <property type="entry name" value="Aminoglycoside_PTrfase"/>
</dbReference>
<dbReference type="AlphaFoldDB" id="A0A0D7AP71"/>
<name>A0A0D7AP71_9AGAR</name>
<evidence type="ECO:0000313" key="3">
    <source>
        <dbReference type="Proteomes" id="UP000054144"/>
    </source>
</evidence>
<dbReference type="SUPFAM" id="SSF56112">
    <property type="entry name" value="Protein kinase-like (PK-like)"/>
    <property type="match status" value="1"/>
</dbReference>
<dbReference type="Gene3D" id="3.90.1200.10">
    <property type="match status" value="1"/>
</dbReference>
<dbReference type="InterPro" id="IPR011009">
    <property type="entry name" value="Kinase-like_dom_sf"/>
</dbReference>
<reference evidence="2 3" key="1">
    <citation type="journal article" date="2015" name="Fungal Genet. Biol.">
        <title>Evolution of novel wood decay mechanisms in Agaricales revealed by the genome sequences of Fistulina hepatica and Cylindrobasidium torrendii.</title>
        <authorList>
            <person name="Floudas D."/>
            <person name="Held B.W."/>
            <person name="Riley R."/>
            <person name="Nagy L.G."/>
            <person name="Koehler G."/>
            <person name="Ransdell A.S."/>
            <person name="Younus H."/>
            <person name="Chow J."/>
            <person name="Chiniquy J."/>
            <person name="Lipzen A."/>
            <person name="Tritt A."/>
            <person name="Sun H."/>
            <person name="Haridas S."/>
            <person name="LaButti K."/>
            <person name="Ohm R.A."/>
            <person name="Kues U."/>
            <person name="Blanchette R.A."/>
            <person name="Grigoriev I.V."/>
            <person name="Minto R.E."/>
            <person name="Hibbett D.S."/>
        </authorList>
    </citation>
    <scope>NUCLEOTIDE SEQUENCE [LARGE SCALE GENOMIC DNA]</scope>
    <source>
        <strain evidence="2 3">ATCC 64428</strain>
    </source>
</reference>
<dbReference type="EMBL" id="KN881606">
    <property type="protein sequence ID" value="KIY53564.1"/>
    <property type="molecule type" value="Genomic_DNA"/>
</dbReference>
<dbReference type="OrthoDB" id="5404599at2759"/>
<protein>
    <recommendedName>
        <fullName evidence="1">Aminoglycoside phosphotransferase domain-containing protein</fullName>
    </recommendedName>
</protein>
<organism evidence="2 3">
    <name type="scientific">Fistulina hepatica ATCC 64428</name>
    <dbReference type="NCBI Taxonomy" id="1128425"/>
    <lineage>
        <taxon>Eukaryota</taxon>
        <taxon>Fungi</taxon>
        <taxon>Dikarya</taxon>
        <taxon>Basidiomycota</taxon>
        <taxon>Agaricomycotina</taxon>
        <taxon>Agaricomycetes</taxon>
        <taxon>Agaricomycetidae</taxon>
        <taxon>Agaricales</taxon>
        <taxon>Fistulinaceae</taxon>
        <taxon>Fistulina</taxon>
    </lineage>
</organism>
<sequence>MSRGEVLQRAWHDLTDAQRRHLMRTLASYVHQLRTVPQSAVAGLLCSGWIGSATRGPFWDFFAECVGGPLGPFPAQGSFNDWRVSLFDKFGQRHAPAAAYLAQIRREMPDAHPLVFTHADIAMRNVLVRVHGPCAGDVEEAGSIDLGQAGWHPIYWEGLKFAWAKNSKHIWQASGRQVLCTGYDAEFQREFDLQLVAGGIPP</sequence>
<accession>A0A0D7AP71</accession>
<dbReference type="PANTHER" id="PTHR21310:SF15">
    <property type="entry name" value="AMINOGLYCOSIDE PHOSPHOTRANSFERASE DOMAIN-CONTAINING PROTEIN"/>
    <property type="match status" value="1"/>
</dbReference>
<dbReference type="PANTHER" id="PTHR21310">
    <property type="entry name" value="AMINOGLYCOSIDE PHOSPHOTRANSFERASE-RELATED-RELATED"/>
    <property type="match status" value="1"/>
</dbReference>
<feature type="domain" description="Aminoglycoside phosphotransferase" evidence="1">
    <location>
        <begin position="14"/>
        <end position="162"/>
    </location>
</feature>
<evidence type="ECO:0000259" key="1">
    <source>
        <dbReference type="Pfam" id="PF01636"/>
    </source>
</evidence>
<keyword evidence="3" id="KW-1185">Reference proteome</keyword>
<dbReference type="InterPro" id="IPR051678">
    <property type="entry name" value="AGP_Transferase"/>
</dbReference>
<dbReference type="Proteomes" id="UP000054144">
    <property type="component" value="Unassembled WGS sequence"/>
</dbReference>
<evidence type="ECO:0000313" key="2">
    <source>
        <dbReference type="EMBL" id="KIY53564.1"/>
    </source>
</evidence>